<gene>
    <name evidence="1" type="ORF">BDEG_25635</name>
</gene>
<proteinExistence type="predicted"/>
<reference evidence="1 2" key="1">
    <citation type="submission" date="2006-10" db="EMBL/GenBank/DDBJ databases">
        <title>The Genome Sequence of Batrachochytrium dendrobatidis JEL423.</title>
        <authorList>
            <consortium name="The Broad Institute Genome Sequencing Platform"/>
            <person name="Birren B."/>
            <person name="Lander E."/>
            <person name="Galagan J."/>
            <person name="Cuomo C."/>
            <person name="Devon K."/>
            <person name="Jaffe D."/>
            <person name="Butler J."/>
            <person name="Alvarez P."/>
            <person name="Gnerre S."/>
            <person name="Grabherr M."/>
            <person name="Kleber M."/>
            <person name="Mauceli E."/>
            <person name="Brockman W."/>
            <person name="Young S."/>
            <person name="LaButti K."/>
            <person name="Sykes S."/>
            <person name="DeCaprio D."/>
            <person name="Crawford M."/>
            <person name="Koehrsen M."/>
            <person name="Engels R."/>
            <person name="Montgomery P."/>
            <person name="Pearson M."/>
            <person name="Howarth C."/>
            <person name="Larson L."/>
            <person name="White J."/>
            <person name="O'Leary S."/>
            <person name="Kodira C."/>
            <person name="Zeng Q."/>
            <person name="Yandava C."/>
            <person name="Alvarado L."/>
            <person name="Longcore J."/>
            <person name="James T."/>
        </authorList>
    </citation>
    <scope>NUCLEOTIDE SEQUENCE [LARGE SCALE GENOMIC DNA]</scope>
    <source>
        <strain evidence="1 2">JEL423</strain>
    </source>
</reference>
<protein>
    <submittedName>
        <fullName evidence="1">Uncharacterized protein</fullName>
    </submittedName>
</protein>
<dbReference type="EMBL" id="DS022307">
    <property type="protein sequence ID" value="OAJ42136.1"/>
    <property type="molecule type" value="Genomic_DNA"/>
</dbReference>
<dbReference type="AlphaFoldDB" id="A0A177WQP3"/>
<dbReference type="VEuPathDB" id="FungiDB:BDEG_25635"/>
<reference evidence="1 2" key="2">
    <citation type="submission" date="2016-05" db="EMBL/GenBank/DDBJ databases">
        <title>Lineage-specific infection strategies underlie the spectrum of fungal disease in amphibians.</title>
        <authorList>
            <person name="Cuomo C.A."/>
            <person name="Farrer R.A."/>
            <person name="James T."/>
            <person name="Longcore J."/>
            <person name="Birren B."/>
        </authorList>
    </citation>
    <scope>NUCLEOTIDE SEQUENCE [LARGE SCALE GENOMIC DNA]</scope>
    <source>
        <strain evidence="1 2">JEL423</strain>
    </source>
</reference>
<evidence type="ECO:0000313" key="2">
    <source>
        <dbReference type="Proteomes" id="UP000077115"/>
    </source>
</evidence>
<dbReference type="PANTHER" id="PTHR46263:SF1">
    <property type="entry name" value="ARMADILLO REPEAT-CONTAINING PROTEIN 7"/>
    <property type="match status" value="1"/>
</dbReference>
<evidence type="ECO:0000313" key="1">
    <source>
        <dbReference type="EMBL" id="OAJ42136.1"/>
    </source>
</evidence>
<dbReference type="STRING" id="403673.A0A177WQP3"/>
<accession>A0A177WQP3</accession>
<dbReference type="Proteomes" id="UP000077115">
    <property type="component" value="Unassembled WGS sequence"/>
</dbReference>
<dbReference type="eggNOG" id="KOG4646">
    <property type="taxonomic scope" value="Eukaryota"/>
</dbReference>
<dbReference type="InterPro" id="IPR042462">
    <property type="entry name" value="ARMC7"/>
</dbReference>
<name>A0A177WQP3_BATDL</name>
<organism evidence="1 2">
    <name type="scientific">Batrachochytrium dendrobatidis (strain JEL423)</name>
    <dbReference type="NCBI Taxonomy" id="403673"/>
    <lineage>
        <taxon>Eukaryota</taxon>
        <taxon>Fungi</taxon>
        <taxon>Fungi incertae sedis</taxon>
        <taxon>Chytridiomycota</taxon>
        <taxon>Chytridiomycota incertae sedis</taxon>
        <taxon>Chytridiomycetes</taxon>
        <taxon>Rhizophydiales</taxon>
        <taxon>Rhizophydiales incertae sedis</taxon>
        <taxon>Batrachochytrium</taxon>
    </lineage>
</organism>
<dbReference type="PANTHER" id="PTHR46263">
    <property type="entry name" value="ARMADILLO REPEAT-CONTAINING PROTEIN 7"/>
    <property type="match status" value="1"/>
</dbReference>
<dbReference type="OrthoDB" id="201709at2759"/>
<sequence>MFQTAAYINSRTGSKDLNRFDYLQLLVCEYEASLLYSNLPYSEPERHEKLARLSNFAYDPINHDFLWQLNIVELFLDAIHISSTDPIAREFAAGGLCNICLG</sequence>